<gene>
    <name evidence="2" type="ORF">A176_006813</name>
</gene>
<accession>A0A0H4X2M2</accession>
<dbReference type="PATRIC" id="fig|1297742.4.peg.6910"/>
<dbReference type="SUPFAM" id="SSF63825">
    <property type="entry name" value="YWTD domain"/>
    <property type="match status" value="1"/>
</dbReference>
<evidence type="ECO:0000313" key="3">
    <source>
        <dbReference type="Proteomes" id="UP000009026"/>
    </source>
</evidence>
<reference evidence="2 3" key="1">
    <citation type="journal article" date="2016" name="PLoS ONE">
        <title>Complete Genome Sequence and Comparative Genomics of a Novel Myxobacterium Myxococcus hansupus.</title>
        <authorList>
            <person name="Sharma G."/>
            <person name="Narwani T."/>
            <person name="Subramanian S."/>
        </authorList>
    </citation>
    <scope>NUCLEOTIDE SEQUENCE [LARGE SCALE GENOMIC DNA]</scope>
    <source>
        <strain evidence="3">mixupus</strain>
    </source>
</reference>
<sequence>MRLRAKSLPLLLSAVSGIAVTGCGIEAPHPVRLTHVEAEVRGDDTTPMAEPSSSWDLCDINARLVRDIIPGAGDSDPRHLHHGNDVLHFSATDGVWGREPWISSGVASGTRPLLDVHSGGRGSDAGPFVQAGTTTFFAATNSVLGRELWKTDGTPGGTELVRDISPGIASSNPEHLTVFNGILYFTANNGTNGRELWRSDGTEMGTYLLRDFSTVGDQVTNHFELVAGSNALFVKVSVFSSSSSALSRVQLFRTNGTSFVRLADAPEDNTIRHLTTVGDKLYFTWNFDAPETHLYVTSGTSSFARFVYTFTGTPSGMAAFKDKLFLGATTDSMGMDFELWRSDGTTSGTMRVRDIYPGPVPSQPEKLTVVKNRLFFTADDGVHGRELWSSDGTTNGTRLHADILPGAMSSSPSELTAVEEYLFFSAHTDEGGREVWVSDTREQGAFELMGIAPGMMNADPKNFVRSGGTSTSPRRMPPTTAVSCAPCASGRRGCVARLAGAER</sequence>
<dbReference type="eggNOG" id="COG4946">
    <property type="taxonomic scope" value="Bacteria"/>
</dbReference>
<keyword evidence="2" id="KW-0449">Lipoprotein</keyword>
<dbReference type="EMBL" id="CP012109">
    <property type="protein sequence ID" value="AKQ69901.1"/>
    <property type="molecule type" value="Genomic_DNA"/>
</dbReference>
<dbReference type="PROSITE" id="PS51257">
    <property type="entry name" value="PROKAR_LIPOPROTEIN"/>
    <property type="match status" value="1"/>
</dbReference>
<keyword evidence="1" id="KW-0732">Signal</keyword>
<dbReference type="Proteomes" id="UP000009026">
    <property type="component" value="Chromosome"/>
</dbReference>
<dbReference type="STRING" id="1297742.A176_006813"/>
<evidence type="ECO:0000256" key="1">
    <source>
        <dbReference type="SAM" id="SignalP"/>
    </source>
</evidence>
<organism evidence="2 3">
    <name type="scientific">Pseudomyxococcus hansupus</name>
    <dbReference type="NCBI Taxonomy" id="1297742"/>
    <lineage>
        <taxon>Bacteria</taxon>
        <taxon>Pseudomonadati</taxon>
        <taxon>Myxococcota</taxon>
        <taxon>Myxococcia</taxon>
        <taxon>Myxococcales</taxon>
        <taxon>Cystobacterineae</taxon>
        <taxon>Myxococcaceae</taxon>
        <taxon>Pseudomyxococcus</taxon>
    </lineage>
</organism>
<feature type="signal peptide" evidence="1">
    <location>
        <begin position="1"/>
        <end position="21"/>
    </location>
</feature>
<dbReference type="KEGG" id="mym:A176_006813"/>
<dbReference type="NCBIfam" id="TIGR04534">
    <property type="entry name" value="ELWxxDGT_rpt"/>
    <property type="match status" value="2"/>
</dbReference>
<feature type="chain" id="PRO_5005212277" evidence="1">
    <location>
        <begin position="22"/>
        <end position="503"/>
    </location>
</feature>
<name>A0A0H4X2M2_9BACT</name>
<proteinExistence type="predicted"/>
<keyword evidence="3" id="KW-1185">Reference proteome</keyword>
<dbReference type="InterPro" id="IPR030916">
    <property type="entry name" value="ELWxxDGT_rpt"/>
</dbReference>
<evidence type="ECO:0000313" key="2">
    <source>
        <dbReference type="EMBL" id="AKQ69901.1"/>
    </source>
</evidence>
<dbReference type="AlphaFoldDB" id="A0A0H4X2M2"/>
<protein>
    <submittedName>
        <fullName evidence="2">Putative lipoprotein</fullName>
    </submittedName>
</protein>